<reference evidence="2" key="1">
    <citation type="submission" date="2017-11" db="EMBL/GenBank/DDBJ databases">
        <authorList>
            <person name="Blom J."/>
        </authorList>
    </citation>
    <scope>NUCLEOTIDE SEQUENCE [LARGE SCALE GENOMIC DNA]</scope>
</reference>
<evidence type="ECO:0000313" key="1">
    <source>
        <dbReference type="EMBL" id="SOS21578.1"/>
    </source>
</evidence>
<organism evidence="1 2">
    <name type="scientific">Pseudomonas cerasi</name>
    <dbReference type="NCBI Taxonomy" id="1583341"/>
    <lineage>
        <taxon>Bacteria</taxon>
        <taxon>Pseudomonadati</taxon>
        <taxon>Pseudomonadota</taxon>
        <taxon>Gammaproteobacteria</taxon>
        <taxon>Pseudomonadales</taxon>
        <taxon>Pseudomonadaceae</taxon>
        <taxon>Pseudomonas</taxon>
    </lineage>
</organism>
<accession>A0A193SUI9</accession>
<keyword evidence="2" id="KW-1185">Reference proteome</keyword>
<sequence>METKTPNYREIPKAIRAVVPKIATSDLLDRAPSLLQTVSEPQSQSAMLSRTLLDKLWIKMAEFYGHRWTSSFGVIADPEHTWAKVLAGVTGTQLANGLHALIERGDEFDWPPPANVFLSLCLQVKGLPTEAQAWDEARSGKYTHEAVRIAAEATSTFDLHGSDSNDKALRQRFERNYAIVMRRAQTGQQLEGRIAHGVGHDSMRDPRQVQLEHSRKEGDRILDVLEIPKDPKACRAMLLAKLGIRRSANV</sequence>
<dbReference type="AlphaFoldDB" id="A0A193SUI9"/>
<dbReference type="EMBL" id="LT963395">
    <property type="protein sequence ID" value="SOS21578.1"/>
    <property type="molecule type" value="Genomic_DNA"/>
</dbReference>
<gene>
    <name evidence="1" type="ORF">PL963_03488</name>
</gene>
<proteinExistence type="predicted"/>
<dbReference type="Proteomes" id="UP000239025">
    <property type="component" value="Chromosome 1"/>
</dbReference>
<protein>
    <submittedName>
        <fullName evidence="1">Uncharacterized protein</fullName>
    </submittedName>
</protein>
<evidence type="ECO:0000313" key="2">
    <source>
        <dbReference type="Proteomes" id="UP000239025"/>
    </source>
</evidence>
<name>A0A193SUI9_9PSED</name>